<dbReference type="SMART" id="SM00344">
    <property type="entry name" value="HTH_ASNC"/>
    <property type="match status" value="1"/>
</dbReference>
<evidence type="ECO:0000256" key="1">
    <source>
        <dbReference type="ARBA" id="ARBA00023015"/>
    </source>
</evidence>
<dbReference type="InterPro" id="IPR036388">
    <property type="entry name" value="WH-like_DNA-bd_sf"/>
</dbReference>
<reference evidence="6" key="1">
    <citation type="journal article" date="2019" name="Int. J. Syst. Evol. Microbiol.">
        <title>The Global Catalogue of Microorganisms (GCM) 10K type strain sequencing project: providing services to taxonomists for standard genome sequencing and annotation.</title>
        <authorList>
            <consortium name="The Broad Institute Genomics Platform"/>
            <consortium name="The Broad Institute Genome Sequencing Center for Infectious Disease"/>
            <person name="Wu L."/>
            <person name="Ma J."/>
        </authorList>
    </citation>
    <scope>NUCLEOTIDE SEQUENCE [LARGE SCALE GENOMIC DNA]</scope>
    <source>
        <strain evidence="6">CCM 8934</strain>
    </source>
</reference>
<evidence type="ECO:0000313" key="5">
    <source>
        <dbReference type="EMBL" id="MFC6293733.1"/>
    </source>
</evidence>
<dbReference type="Gene3D" id="3.30.70.920">
    <property type="match status" value="1"/>
</dbReference>
<dbReference type="Pfam" id="PF13404">
    <property type="entry name" value="HTH_AsnC-type"/>
    <property type="match status" value="1"/>
</dbReference>
<dbReference type="PRINTS" id="PR00033">
    <property type="entry name" value="HTHASNC"/>
</dbReference>
<feature type="domain" description="HTH asnC-type" evidence="4">
    <location>
        <begin position="5"/>
        <end position="66"/>
    </location>
</feature>
<dbReference type="InterPro" id="IPR036390">
    <property type="entry name" value="WH_DNA-bd_sf"/>
</dbReference>
<keyword evidence="1" id="KW-0805">Transcription regulation</keyword>
<accession>A0ABW1UC56</accession>
<dbReference type="PROSITE" id="PS50956">
    <property type="entry name" value="HTH_ASNC_2"/>
    <property type="match status" value="1"/>
</dbReference>
<dbReference type="SUPFAM" id="SSF46785">
    <property type="entry name" value="Winged helix' DNA-binding domain"/>
    <property type="match status" value="1"/>
</dbReference>
<keyword evidence="3" id="KW-0804">Transcription</keyword>
<dbReference type="InterPro" id="IPR000485">
    <property type="entry name" value="AsnC-type_HTH_dom"/>
</dbReference>
<evidence type="ECO:0000256" key="3">
    <source>
        <dbReference type="ARBA" id="ARBA00023163"/>
    </source>
</evidence>
<evidence type="ECO:0000313" key="6">
    <source>
        <dbReference type="Proteomes" id="UP001596227"/>
    </source>
</evidence>
<organism evidence="5 6">
    <name type="scientific">Lactiplantibacillus daoliensis</name>
    <dbReference type="NCBI Taxonomy" id="2559916"/>
    <lineage>
        <taxon>Bacteria</taxon>
        <taxon>Bacillati</taxon>
        <taxon>Bacillota</taxon>
        <taxon>Bacilli</taxon>
        <taxon>Lactobacillales</taxon>
        <taxon>Lactobacillaceae</taxon>
        <taxon>Lactiplantibacillus</taxon>
    </lineage>
</organism>
<keyword evidence="6" id="KW-1185">Reference proteome</keyword>
<comment type="caution">
    <text evidence="5">The sequence shown here is derived from an EMBL/GenBank/DDBJ whole genome shotgun (WGS) entry which is preliminary data.</text>
</comment>
<evidence type="ECO:0000259" key="4">
    <source>
        <dbReference type="PROSITE" id="PS50956"/>
    </source>
</evidence>
<dbReference type="InterPro" id="IPR019888">
    <property type="entry name" value="Tscrpt_reg_AsnC-like"/>
</dbReference>
<dbReference type="InterPro" id="IPR011008">
    <property type="entry name" value="Dimeric_a/b-barrel"/>
</dbReference>
<dbReference type="SUPFAM" id="SSF54909">
    <property type="entry name" value="Dimeric alpha+beta barrel"/>
    <property type="match status" value="1"/>
</dbReference>
<dbReference type="PANTHER" id="PTHR30154:SF55">
    <property type="entry name" value="HTH-TYPE TRANSCRIPTIONAL REGULATOR LRPB"/>
    <property type="match status" value="1"/>
</dbReference>
<dbReference type="EMBL" id="JBHSSB010000003">
    <property type="protein sequence ID" value="MFC6293733.1"/>
    <property type="molecule type" value="Genomic_DNA"/>
</dbReference>
<protein>
    <submittedName>
        <fullName evidence="5">Lrp/AsnC family transcriptional regulator</fullName>
    </submittedName>
</protein>
<name>A0ABW1UC56_9LACO</name>
<sequence>MFRLIDSTDMAILKALNRNCRLKVSHLAQQVHLTAPAVAARIANLEATGVIKNYTIETDLNKIGFNLQVFIQVKLLATKQTAYLAFIHQHRNDIRHHYQTTGEMNYLIEAAFMSRDNLKDFLDNLTQFASYRVIDVLGKQF</sequence>
<keyword evidence="2" id="KW-0238">DNA-binding</keyword>
<evidence type="ECO:0000256" key="2">
    <source>
        <dbReference type="ARBA" id="ARBA00023125"/>
    </source>
</evidence>
<dbReference type="Gene3D" id="1.10.10.10">
    <property type="entry name" value="Winged helix-like DNA-binding domain superfamily/Winged helix DNA-binding domain"/>
    <property type="match status" value="1"/>
</dbReference>
<proteinExistence type="predicted"/>
<dbReference type="RefSeq" id="WP_223876948.1">
    <property type="nucleotide sequence ID" value="NZ_BJDH01000008.1"/>
</dbReference>
<gene>
    <name evidence="5" type="ORF">ACFQH1_00515</name>
</gene>
<dbReference type="Proteomes" id="UP001596227">
    <property type="component" value="Unassembled WGS sequence"/>
</dbReference>
<dbReference type="PANTHER" id="PTHR30154">
    <property type="entry name" value="LEUCINE-RESPONSIVE REGULATORY PROTEIN"/>
    <property type="match status" value="1"/>
</dbReference>